<keyword evidence="10" id="KW-1185">Reference proteome</keyword>
<evidence type="ECO:0000256" key="5">
    <source>
        <dbReference type="ARBA" id="ARBA00023002"/>
    </source>
</evidence>
<dbReference type="PROSITE" id="PS00059">
    <property type="entry name" value="ADH_ZINC"/>
    <property type="match status" value="1"/>
</dbReference>
<organism evidence="9 10">
    <name type="scientific">Lacrimispora celerecrescens</name>
    <dbReference type="NCBI Taxonomy" id="29354"/>
    <lineage>
        <taxon>Bacteria</taxon>
        <taxon>Bacillati</taxon>
        <taxon>Bacillota</taxon>
        <taxon>Clostridia</taxon>
        <taxon>Lachnospirales</taxon>
        <taxon>Lachnospiraceae</taxon>
        <taxon>Lacrimispora</taxon>
    </lineage>
</organism>
<dbReference type="SUPFAM" id="SSF50129">
    <property type="entry name" value="GroES-like"/>
    <property type="match status" value="1"/>
</dbReference>
<evidence type="ECO:0000256" key="2">
    <source>
        <dbReference type="ARBA" id="ARBA00008072"/>
    </source>
</evidence>
<dbReference type="GO" id="GO:0008270">
    <property type="term" value="F:zinc ion binding"/>
    <property type="evidence" value="ECO:0007669"/>
    <property type="project" value="InterPro"/>
</dbReference>
<evidence type="ECO:0000259" key="8">
    <source>
        <dbReference type="Pfam" id="PF08240"/>
    </source>
</evidence>
<dbReference type="SUPFAM" id="SSF51735">
    <property type="entry name" value="NAD(P)-binding Rossmann-fold domains"/>
    <property type="match status" value="1"/>
</dbReference>
<evidence type="ECO:0000256" key="1">
    <source>
        <dbReference type="ARBA" id="ARBA00001947"/>
    </source>
</evidence>
<evidence type="ECO:0000256" key="3">
    <source>
        <dbReference type="ARBA" id="ARBA00022723"/>
    </source>
</evidence>
<name>A0A084JPE2_9FIRM</name>
<comment type="cofactor">
    <cofactor evidence="1 6">
        <name>Zn(2+)</name>
        <dbReference type="ChEBI" id="CHEBI:29105"/>
    </cofactor>
</comment>
<proteinExistence type="inferred from homology"/>
<dbReference type="RefSeq" id="WP_038278740.1">
    <property type="nucleotide sequence ID" value="NZ_JPME01000008.1"/>
</dbReference>
<feature type="domain" description="Alcohol dehydrogenase-like C-terminal" evidence="7">
    <location>
        <begin position="176"/>
        <end position="306"/>
    </location>
</feature>
<dbReference type="PANTHER" id="PTHR42813:SF4">
    <property type="entry name" value="NADP-DEPENDENT ISOPROPANOL DEHYDROGENASE"/>
    <property type="match status" value="1"/>
</dbReference>
<dbReference type="InterPro" id="IPR011032">
    <property type="entry name" value="GroES-like_sf"/>
</dbReference>
<dbReference type="STRING" id="29354.IO98_05385"/>
<gene>
    <name evidence="9" type="ORF">IO98_05385</name>
</gene>
<dbReference type="Pfam" id="PF08240">
    <property type="entry name" value="ADH_N"/>
    <property type="match status" value="1"/>
</dbReference>
<comment type="similarity">
    <text evidence="2 6">Belongs to the zinc-containing alcohol dehydrogenase family.</text>
</comment>
<reference evidence="9 10" key="1">
    <citation type="submission" date="2014-07" db="EMBL/GenBank/DDBJ databases">
        <title>Draft genome of Clostridium celerecrescens 152B isolated from sediments associated with methane hydrate from Krishna Godavari basin.</title>
        <authorList>
            <person name="Honkalas V.S."/>
            <person name="Dabir A.P."/>
            <person name="Arora P."/>
            <person name="Dhakephalkar P.K."/>
        </authorList>
    </citation>
    <scope>NUCLEOTIDE SEQUENCE [LARGE SCALE GENOMIC DNA]</scope>
    <source>
        <strain evidence="9 10">152B</strain>
    </source>
</reference>
<keyword evidence="4 6" id="KW-0862">Zinc</keyword>
<dbReference type="PANTHER" id="PTHR42813">
    <property type="entry name" value="ZINC-TYPE ALCOHOL DEHYDROGENASE-LIKE"/>
    <property type="match status" value="1"/>
</dbReference>
<dbReference type="Gene3D" id="3.90.180.10">
    <property type="entry name" value="Medium-chain alcohol dehydrogenases, catalytic domain"/>
    <property type="match status" value="1"/>
</dbReference>
<dbReference type="InterPro" id="IPR036291">
    <property type="entry name" value="NAD(P)-bd_dom_sf"/>
</dbReference>
<comment type="caution">
    <text evidence="9">The sequence shown here is derived from an EMBL/GenBank/DDBJ whole genome shotgun (WGS) entry which is preliminary data.</text>
</comment>
<evidence type="ECO:0000313" key="9">
    <source>
        <dbReference type="EMBL" id="KEZ90826.1"/>
    </source>
</evidence>
<keyword evidence="3 6" id="KW-0479">Metal-binding</keyword>
<dbReference type="InterPro" id="IPR002328">
    <property type="entry name" value="ADH_Zn_CS"/>
</dbReference>
<dbReference type="Gene3D" id="3.40.50.720">
    <property type="entry name" value="NAD(P)-binding Rossmann-like Domain"/>
    <property type="match status" value="1"/>
</dbReference>
<dbReference type="EMBL" id="JPME01000008">
    <property type="protein sequence ID" value="KEZ90826.1"/>
    <property type="molecule type" value="Genomic_DNA"/>
</dbReference>
<dbReference type="InterPro" id="IPR013149">
    <property type="entry name" value="ADH-like_C"/>
</dbReference>
<evidence type="ECO:0000259" key="7">
    <source>
        <dbReference type="Pfam" id="PF00107"/>
    </source>
</evidence>
<dbReference type="CDD" id="cd08285">
    <property type="entry name" value="NADP_ADH"/>
    <property type="match status" value="1"/>
</dbReference>
<dbReference type="AlphaFoldDB" id="A0A084JPE2"/>
<evidence type="ECO:0000313" key="10">
    <source>
        <dbReference type="Proteomes" id="UP000028525"/>
    </source>
</evidence>
<keyword evidence="5" id="KW-0560">Oxidoreductase</keyword>
<dbReference type="Pfam" id="PF00107">
    <property type="entry name" value="ADH_zinc_N"/>
    <property type="match status" value="1"/>
</dbReference>
<sequence>MKGFGMLSIDQAGWIEKERPECGALDAIIRPTVLAPCSSDNHLLHGGFGDRKDLILGHEAVGEIVEVGNLVKNFKIGDIVVVPCTTPNWLAENVQGEYNTHDEGLMKSFKFLGSKDGTFAEYFHVNQADANLVLLPENVLPEAALMTVDMMSTGFHGVENANVRFGDKVVVIGIGPVGLMAVAGAKLNGAGQLIAIGTRPNCVKIAKEYGATDIVSYKDGDIVKQVLELTKGGADSVIIAGGNGDILRQAVEMTVPGGYISNVNFFDGQDVLSMPTLSWGLGMSNKTIRGGFCPGGALRIRKMLHMVQHGRVDTTKLITHRYNGFSKIEDAFYLMDQKPKDLIKPIVFID</sequence>
<feature type="domain" description="Alcohol dehydrogenase-like N-terminal" evidence="8">
    <location>
        <begin position="26"/>
        <end position="136"/>
    </location>
</feature>
<evidence type="ECO:0000256" key="4">
    <source>
        <dbReference type="ARBA" id="ARBA00022833"/>
    </source>
</evidence>
<protein>
    <submittedName>
        <fullName evidence="9">Isopropanol dehydrogenase</fullName>
    </submittedName>
</protein>
<dbReference type="Proteomes" id="UP000028525">
    <property type="component" value="Unassembled WGS sequence"/>
</dbReference>
<dbReference type="OrthoDB" id="9806940at2"/>
<dbReference type="InterPro" id="IPR013154">
    <property type="entry name" value="ADH-like_N"/>
</dbReference>
<dbReference type="GO" id="GO:0016491">
    <property type="term" value="F:oxidoreductase activity"/>
    <property type="evidence" value="ECO:0007669"/>
    <property type="project" value="UniProtKB-KW"/>
</dbReference>
<accession>A0A084JPE2</accession>
<evidence type="ECO:0000256" key="6">
    <source>
        <dbReference type="RuleBase" id="RU361277"/>
    </source>
</evidence>